<name>A0ABY6F6P6_9GAMM</name>
<dbReference type="Gene3D" id="3.40.50.2300">
    <property type="match status" value="1"/>
</dbReference>
<dbReference type="RefSeq" id="WP_263077268.1">
    <property type="nucleotide sequence ID" value="NZ_CP089977.1"/>
</dbReference>
<dbReference type="PANTHER" id="PTHR37299">
    <property type="entry name" value="TRANSCRIPTIONAL REGULATOR-RELATED"/>
    <property type="match status" value="1"/>
</dbReference>
<feature type="domain" description="HTH LytTR-type" evidence="2">
    <location>
        <begin position="131"/>
        <end position="237"/>
    </location>
</feature>
<keyword evidence="4" id="KW-1185">Reference proteome</keyword>
<dbReference type="SMART" id="SM00850">
    <property type="entry name" value="LytTR"/>
    <property type="match status" value="1"/>
</dbReference>
<dbReference type="EMBL" id="CP089977">
    <property type="protein sequence ID" value="UXZ05749.1"/>
    <property type="molecule type" value="Genomic_DNA"/>
</dbReference>
<keyword evidence="3" id="KW-0238">DNA-binding</keyword>
<accession>A0ABY6F6P6</accession>
<dbReference type="SUPFAM" id="SSF52172">
    <property type="entry name" value="CheY-like"/>
    <property type="match status" value="1"/>
</dbReference>
<dbReference type="PANTHER" id="PTHR37299:SF1">
    <property type="entry name" value="STAGE 0 SPORULATION PROTEIN A HOMOLOG"/>
    <property type="match status" value="1"/>
</dbReference>
<dbReference type="InterPro" id="IPR011006">
    <property type="entry name" value="CheY-like_superfamily"/>
</dbReference>
<sequence>MRILCHLSDYDAQFDALPPDWQVVFLPSHHLDDTNLLDVIMCHLAQDSTIVAVMLPAACAVMQHLDALKSHAIILVHDDESLAMKAWELGVDDYLVTPITTEKLANSLAKISQPTLATLAWHTQNQPTNHLITNNKHGTKLIDVSNIYYIIADHKYLTVHHTQGTTLFGGTLKSLADTYPTLLRIHRNTLINPAYLHAIDQHLGQVMAVVADDARKFYQPLPISRRALPSVRKWLRKAF</sequence>
<organism evidence="3 4">
    <name type="scientific">Moraxella nasicaprae</name>
    <dbReference type="NCBI Taxonomy" id="2904122"/>
    <lineage>
        <taxon>Bacteria</taxon>
        <taxon>Pseudomonadati</taxon>
        <taxon>Pseudomonadota</taxon>
        <taxon>Gammaproteobacteria</taxon>
        <taxon>Moraxellales</taxon>
        <taxon>Moraxellaceae</taxon>
        <taxon>Moraxella</taxon>
    </lineage>
</organism>
<dbReference type="InterPro" id="IPR007492">
    <property type="entry name" value="LytTR_DNA-bd_dom"/>
</dbReference>
<evidence type="ECO:0000256" key="1">
    <source>
        <dbReference type="ARBA" id="ARBA00023012"/>
    </source>
</evidence>
<dbReference type="Proteomes" id="UP001063782">
    <property type="component" value="Chromosome"/>
</dbReference>
<dbReference type="Pfam" id="PF04397">
    <property type="entry name" value="LytTR"/>
    <property type="match status" value="1"/>
</dbReference>
<evidence type="ECO:0000259" key="2">
    <source>
        <dbReference type="PROSITE" id="PS50930"/>
    </source>
</evidence>
<evidence type="ECO:0000313" key="3">
    <source>
        <dbReference type="EMBL" id="UXZ05749.1"/>
    </source>
</evidence>
<protein>
    <submittedName>
        <fullName evidence="3">LytTR family transcriptional regulator DNA-binding domain-containing protein</fullName>
    </submittedName>
</protein>
<evidence type="ECO:0000313" key="4">
    <source>
        <dbReference type="Proteomes" id="UP001063782"/>
    </source>
</evidence>
<keyword evidence="1" id="KW-0902">Two-component regulatory system</keyword>
<gene>
    <name evidence="3" type="ORF">LU297_04795</name>
</gene>
<dbReference type="InterPro" id="IPR046947">
    <property type="entry name" value="LytR-like"/>
</dbReference>
<reference evidence="3" key="1">
    <citation type="submission" date="2021-12" db="EMBL/GenBank/DDBJ databases">
        <title>taxonomy of Moraxella sp. ZY201224.</title>
        <authorList>
            <person name="Li F."/>
        </authorList>
    </citation>
    <scope>NUCLEOTIDE SEQUENCE</scope>
    <source>
        <strain evidence="3">ZY201224</strain>
    </source>
</reference>
<dbReference type="PROSITE" id="PS50930">
    <property type="entry name" value="HTH_LYTTR"/>
    <property type="match status" value="1"/>
</dbReference>
<dbReference type="GO" id="GO:0003677">
    <property type="term" value="F:DNA binding"/>
    <property type="evidence" value="ECO:0007669"/>
    <property type="project" value="UniProtKB-KW"/>
</dbReference>
<dbReference type="Gene3D" id="2.40.50.1020">
    <property type="entry name" value="LytTr DNA-binding domain"/>
    <property type="match status" value="1"/>
</dbReference>
<proteinExistence type="predicted"/>